<proteinExistence type="predicted"/>
<evidence type="ECO:0000313" key="8">
    <source>
        <dbReference type="EMBL" id="GMH02458.1"/>
    </source>
</evidence>
<comment type="subcellular location">
    <subcellularLocation>
        <location evidence="1">Membrane</location>
    </subcellularLocation>
</comment>
<dbReference type="Pfam" id="PF04526">
    <property type="entry name" value="DUF568"/>
    <property type="match status" value="1"/>
</dbReference>
<feature type="region of interest" description="Disordered" evidence="6">
    <location>
        <begin position="99"/>
        <end position="118"/>
    </location>
</feature>
<gene>
    <name evidence="8" type="ORF">Nepgr_004297</name>
</gene>
<dbReference type="InterPro" id="IPR045265">
    <property type="entry name" value="AIR12_DOMON"/>
</dbReference>
<evidence type="ECO:0000259" key="7">
    <source>
        <dbReference type="PROSITE" id="PS50836"/>
    </source>
</evidence>
<keyword evidence="9" id="KW-1185">Reference proteome</keyword>
<comment type="caution">
    <text evidence="8">The sequence shown here is derived from an EMBL/GenBank/DDBJ whole genome shotgun (WGS) entry which is preliminary data.</text>
</comment>
<reference evidence="8" key="1">
    <citation type="submission" date="2023-05" db="EMBL/GenBank/DDBJ databases">
        <title>Nepenthes gracilis genome sequencing.</title>
        <authorList>
            <person name="Fukushima K."/>
        </authorList>
    </citation>
    <scope>NUCLEOTIDE SEQUENCE</scope>
    <source>
        <strain evidence="8">SING2019-196</strain>
    </source>
</reference>
<evidence type="ECO:0000256" key="3">
    <source>
        <dbReference type="ARBA" id="ARBA00022729"/>
    </source>
</evidence>
<keyword evidence="4" id="KW-0249">Electron transport</keyword>
<keyword evidence="2" id="KW-0813">Transport</keyword>
<protein>
    <recommendedName>
        <fullName evidence="7">DOMON domain-containing protein</fullName>
    </recommendedName>
</protein>
<evidence type="ECO:0000256" key="4">
    <source>
        <dbReference type="ARBA" id="ARBA00022982"/>
    </source>
</evidence>
<keyword evidence="3" id="KW-0732">Signal</keyword>
<dbReference type="PANTHER" id="PTHR23130:SF157">
    <property type="entry name" value="AUXIN-INDUCED IN ROOT CULTURES PROTEIN 12"/>
    <property type="match status" value="1"/>
</dbReference>
<feature type="domain" description="DOMON" evidence="7">
    <location>
        <begin position="1"/>
        <end position="97"/>
    </location>
</feature>
<dbReference type="GO" id="GO:0016020">
    <property type="term" value="C:membrane"/>
    <property type="evidence" value="ECO:0007669"/>
    <property type="project" value="UniProtKB-SubCell"/>
</dbReference>
<evidence type="ECO:0000256" key="6">
    <source>
        <dbReference type="SAM" id="MobiDB-lite"/>
    </source>
</evidence>
<organism evidence="8 9">
    <name type="scientific">Nepenthes gracilis</name>
    <name type="common">Slender pitcher plant</name>
    <dbReference type="NCBI Taxonomy" id="150966"/>
    <lineage>
        <taxon>Eukaryota</taxon>
        <taxon>Viridiplantae</taxon>
        <taxon>Streptophyta</taxon>
        <taxon>Embryophyta</taxon>
        <taxon>Tracheophyta</taxon>
        <taxon>Spermatophyta</taxon>
        <taxon>Magnoliopsida</taxon>
        <taxon>eudicotyledons</taxon>
        <taxon>Gunneridae</taxon>
        <taxon>Pentapetalae</taxon>
        <taxon>Caryophyllales</taxon>
        <taxon>Nepenthaceae</taxon>
        <taxon>Nepenthes</taxon>
    </lineage>
</organism>
<evidence type="ECO:0000313" key="9">
    <source>
        <dbReference type="Proteomes" id="UP001279734"/>
    </source>
</evidence>
<evidence type="ECO:0000256" key="2">
    <source>
        <dbReference type="ARBA" id="ARBA00022448"/>
    </source>
</evidence>
<dbReference type="PROSITE" id="PS50836">
    <property type="entry name" value="DOMON"/>
    <property type="match status" value="1"/>
</dbReference>
<evidence type="ECO:0000256" key="1">
    <source>
        <dbReference type="ARBA" id="ARBA00004370"/>
    </source>
</evidence>
<evidence type="ECO:0000256" key="5">
    <source>
        <dbReference type="ARBA" id="ARBA00023136"/>
    </source>
</evidence>
<dbReference type="InterPro" id="IPR005018">
    <property type="entry name" value="DOMON_domain"/>
</dbReference>
<dbReference type="EMBL" id="BSYO01000003">
    <property type="protein sequence ID" value="GMH02458.1"/>
    <property type="molecule type" value="Genomic_DNA"/>
</dbReference>
<accession>A0AAD3XEY5</accession>
<name>A0AAD3XEY5_NEPGR</name>
<dbReference type="Proteomes" id="UP001279734">
    <property type="component" value="Unassembled WGS sequence"/>
</dbReference>
<keyword evidence="5" id="KW-0472">Membrane</keyword>
<feature type="region of interest" description="Disordered" evidence="6">
    <location>
        <begin position="127"/>
        <end position="158"/>
    </location>
</feature>
<sequence>MAYIAPPASSDGWVAWGINPTSVGMVGTQALIALKQSDGSMTVKTFNLKSYASIQEGAISFNVSDVSAEYSGGNMTIFATWALPTKTTEVNQVWQVGPAVTNGQPARHDTKPENLASTGKLKLLETASPPVESPKGSSGGKSSGTPPAAADEKSNAGDSRMRMKNLGFYGLLVSAALFA</sequence>
<dbReference type="CDD" id="cd09629">
    <property type="entry name" value="DOMON_CIL1_like"/>
    <property type="match status" value="1"/>
</dbReference>
<dbReference type="AlphaFoldDB" id="A0AAD3XEY5"/>
<dbReference type="PANTHER" id="PTHR23130">
    <property type="entry name" value="CYTOCHROME B561 AND DOMON DOMAIN-CONTAINING PROTEIN"/>
    <property type="match status" value="1"/>
</dbReference>